<reference evidence="6" key="1">
    <citation type="journal article" date="2017" name="Nat. Microbiol.">
        <title>Global analysis of biosynthetic gene clusters reveals vast potential of secondary metabolite production in Penicillium species.</title>
        <authorList>
            <person name="Nielsen J.C."/>
            <person name="Grijseels S."/>
            <person name="Prigent S."/>
            <person name="Ji B."/>
            <person name="Dainat J."/>
            <person name="Nielsen K.F."/>
            <person name="Frisvad J.C."/>
            <person name="Workman M."/>
            <person name="Nielsen J."/>
        </authorList>
    </citation>
    <scope>NUCLEOTIDE SEQUENCE [LARGE SCALE GENOMIC DNA]</scope>
    <source>
        <strain evidence="6">IBT 13039</strain>
    </source>
</reference>
<keyword evidence="6" id="KW-1185">Reference proteome</keyword>
<dbReference type="SUPFAM" id="SSF51905">
    <property type="entry name" value="FAD/NAD(P)-binding domain"/>
    <property type="match status" value="1"/>
</dbReference>
<dbReference type="STRING" id="60175.A0A1V6Z686"/>
<dbReference type="OMA" id="YRYSWDL"/>
<keyword evidence="3" id="KW-0521">NADP</keyword>
<dbReference type="AlphaFoldDB" id="A0A1V6Z686"/>
<dbReference type="Pfam" id="PF00743">
    <property type="entry name" value="FMO-like"/>
    <property type="match status" value="1"/>
</dbReference>
<dbReference type="Proteomes" id="UP000191691">
    <property type="component" value="Unassembled WGS sequence"/>
</dbReference>
<organism evidence="5 6">
    <name type="scientific">Penicillium nalgiovense</name>
    <dbReference type="NCBI Taxonomy" id="60175"/>
    <lineage>
        <taxon>Eukaryota</taxon>
        <taxon>Fungi</taxon>
        <taxon>Dikarya</taxon>
        <taxon>Ascomycota</taxon>
        <taxon>Pezizomycotina</taxon>
        <taxon>Eurotiomycetes</taxon>
        <taxon>Eurotiomycetidae</taxon>
        <taxon>Eurotiales</taxon>
        <taxon>Aspergillaceae</taxon>
        <taxon>Penicillium</taxon>
    </lineage>
</organism>
<dbReference type="PANTHER" id="PTHR43098">
    <property type="entry name" value="L-ORNITHINE N(5)-MONOOXYGENASE-RELATED"/>
    <property type="match status" value="1"/>
</dbReference>
<keyword evidence="2" id="KW-0274">FAD</keyword>
<evidence type="ECO:0000256" key="4">
    <source>
        <dbReference type="ARBA" id="ARBA00023002"/>
    </source>
</evidence>
<dbReference type="EMBL" id="MOOB01000003">
    <property type="protein sequence ID" value="OQE94994.1"/>
    <property type="molecule type" value="Genomic_DNA"/>
</dbReference>
<dbReference type="InterPro" id="IPR050775">
    <property type="entry name" value="FAD-binding_Monooxygenases"/>
</dbReference>
<evidence type="ECO:0000256" key="1">
    <source>
        <dbReference type="ARBA" id="ARBA00022630"/>
    </source>
</evidence>
<dbReference type="GO" id="GO:0050660">
    <property type="term" value="F:flavin adenine dinucleotide binding"/>
    <property type="evidence" value="ECO:0007669"/>
    <property type="project" value="InterPro"/>
</dbReference>
<keyword evidence="4" id="KW-0560">Oxidoreductase</keyword>
<accession>A0A1V6Z686</accession>
<keyword evidence="1" id="KW-0285">Flavoprotein</keyword>
<evidence type="ECO:0000313" key="6">
    <source>
        <dbReference type="Proteomes" id="UP000191691"/>
    </source>
</evidence>
<evidence type="ECO:0000256" key="2">
    <source>
        <dbReference type="ARBA" id="ARBA00022827"/>
    </source>
</evidence>
<dbReference type="Gene3D" id="3.50.50.60">
    <property type="entry name" value="FAD/NAD(P)-binding domain"/>
    <property type="match status" value="2"/>
</dbReference>
<gene>
    <name evidence="5" type="ORF">PENNAL_c0003G11806</name>
</gene>
<dbReference type="PANTHER" id="PTHR43098:SF5">
    <property type="entry name" value="DUAL-FUNCTIONAL MONOOXYGENASE_METHYLTRANSFERASE PSOF"/>
    <property type="match status" value="1"/>
</dbReference>
<name>A0A1V6Z686_PENNA</name>
<dbReference type="GO" id="GO:0050661">
    <property type="term" value="F:NADP binding"/>
    <property type="evidence" value="ECO:0007669"/>
    <property type="project" value="InterPro"/>
</dbReference>
<proteinExistence type="predicted"/>
<comment type="caution">
    <text evidence="5">The sequence shown here is derived from an EMBL/GenBank/DDBJ whole genome shotgun (WGS) entry which is preliminary data.</text>
</comment>
<sequence>MSPIAIESIDALVVGAGFGGIYQLYSLQKLGLNVKAIERAEGVGGVWYWNNYPGAMSDTESFLYRYSWDKEDLQTYPWPNNYLTRDEIFTYLNHVVDKHGLRDKFQFSTELLSATWDESKRRWHIQTSRGDFIARYLFTAVGIQSTMNIPSLTGLESFQGTVMHTAAWNHSVDVSGRRVGVIGCGSSGIQVAHALATQVAELHCFIRHAQFTVPLRLQPVTAAQRAQINSSYDDIWTAQRNSAMAFGFDEPTTEAMSVTPEEREKVFESVWRQGNGFRFMYGGFGDICSDVVANEEACKFMRAKIRSIVKDASKADVLTPGDLFARRPPCDRGFYEMFNQDNVLAVDILKTPIVAIERNGIRTSDGKLHELDIIVLATGFKSADGSYTTIKEGIRGRGGILLSDHWKKHGIRTYASMFLSSFPNLFMVTGPQGPFSNAPTLIEAQVDFLTGMLRDLRGPKGIDSVIECTEEAEAEWVDLCDQLAASETLFDRVDSWITGKNIPGVKPSVKFYYGGLKSFREFLDAMRTKDYCGLVVD</sequence>
<evidence type="ECO:0000313" key="5">
    <source>
        <dbReference type="EMBL" id="OQE94994.1"/>
    </source>
</evidence>
<evidence type="ECO:0008006" key="7">
    <source>
        <dbReference type="Google" id="ProtNLM"/>
    </source>
</evidence>
<dbReference type="GO" id="GO:0004499">
    <property type="term" value="F:N,N-dimethylaniline monooxygenase activity"/>
    <property type="evidence" value="ECO:0007669"/>
    <property type="project" value="InterPro"/>
</dbReference>
<evidence type="ECO:0000256" key="3">
    <source>
        <dbReference type="ARBA" id="ARBA00022857"/>
    </source>
</evidence>
<dbReference type="InterPro" id="IPR036188">
    <property type="entry name" value="FAD/NAD-bd_sf"/>
</dbReference>
<dbReference type="InterPro" id="IPR020946">
    <property type="entry name" value="Flavin_mOase-like"/>
</dbReference>
<protein>
    <recommendedName>
        <fullName evidence="7">FAD/NAD(P)-binding domain-containing protein</fullName>
    </recommendedName>
</protein>